<dbReference type="Proteomes" id="UP001150924">
    <property type="component" value="Unassembled WGS sequence"/>
</dbReference>
<evidence type="ECO:0000256" key="1">
    <source>
        <dbReference type="SAM" id="MobiDB-lite"/>
    </source>
</evidence>
<protein>
    <submittedName>
        <fullName evidence="2">Uncharacterized protein</fullName>
    </submittedName>
</protein>
<dbReference type="AlphaFoldDB" id="A0A9X3EYG1"/>
<dbReference type="EMBL" id="JAPNKE010000002">
    <property type="protein sequence ID" value="MCY1011825.1"/>
    <property type="molecule type" value="Genomic_DNA"/>
</dbReference>
<proteinExistence type="predicted"/>
<reference evidence="2" key="1">
    <citation type="submission" date="2022-11" db="EMBL/GenBank/DDBJ databases">
        <title>Minimal conservation of predation-associated metabolite biosynthetic gene clusters underscores biosynthetic potential of Myxococcota including descriptions for ten novel species: Archangium lansinium sp. nov., Myxococcus landrumus sp. nov., Nannocystis bai.</title>
        <authorList>
            <person name="Ahearne A."/>
            <person name="Stevens C."/>
            <person name="Phillips K."/>
        </authorList>
    </citation>
    <scope>NUCLEOTIDE SEQUENCE</scope>
    <source>
        <strain evidence="2">Na p29</strain>
    </source>
</reference>
<feature type="region of interest" description="Disordered" evidence="1">
    <location>
        <begin position="88"/>
        <end position="111"/>
    </location>
</feature>
<evidence type="ECO:0000313" key="3">
    <source>
        <dbReference type="Proteomes" id="UP001150924"/>
    </source>
</evidence>
<organism evidence="2 3">
    <name type="scientific">Nannocystis pusilla</name>
    <dbReference type="NCBI Taxonomy" id="889268"/>
    <lineage>
        <taxon>Bacteria</taxon>
        <taxon>Pseudomonadati</taxon>
        <taxon>Myxococcota</taxon>
        <taxon>Polyangia</taxon>
        <taxon>Nannocystales</taxon>
        <taxon>Nannocystaceae</taxon>
        <taxon>Nannocystis</taxon>
    </lineage>
</organism>
<name>A0A9X3EYG1_9BACT</name>
<accession>A0A9X3EYG1</accession>
<sequence>MGTFTWTGSTTTDSFSATPELGRLRRELGIDRLLQRGDLLLALAHAQQPVGRFPLELDDRERERLADHAVLALQRRERVRLALLGVEEAPGTPHGDHPDGAGLGQTLDLGPQRSRARAELRALALAGLAHDRADERL</sequence>
<dbReference type="RefSeq" id="WP_267775139.1">
    <property type="nucleotide sequence ID" value="NZ_JAPNKE010000002.1"/>
</dbReference>
<gene>
    <name evidence="2" type="ORF">OV079_40980</name>
</gene>
<keyword evidence="3" id="KW-1185">Reference proteome</keyword>
<comment type="caution">
    <text evidence="2">The sequence shown here is derived from an EMBL/GenBank/DDBJ whole genome shotgun (WGS) entry which is preliminary data.</text>
</comment>
<evidence type="ECO:0000313" key="2">
    <source>
        <dbReference type="EMBL" id="MCY1011825.1"/>
    </source>
</evidence>